<reference evidence="2 3" key="1">
    <citation type="submission" date="2024-11" db="EMBL/GenBank/DDBJ databases">
        <title>Adaptive evolution of stress response genes in parasites aligns with host niche diversity.</title>
        <authorList>
            <person name="Hahn C."/>
            <person name="Resl P."/>
        </authorList>
    </citation>
    <scope>NUCLEOTIDE SEQUENCE [LARGE SCALE GENOMIC DNA]</scope>
    <source>
        <strain evidence="2">EGGRZ-B1_66</strain>
        <tissue evidence="2">Body</tissue>
    </source>
</reference>
<name>A0ABD2Q0C8_9PLAT</name>
<protein>
    <submittedName>
        <fullName evidence="2">Uncharacterized protein</fullName>
    </submittedName>
</protein>
<proteinExistence type="predicted"/>
<organism evidence="2 3">
    <name type="scientific">Cichlidogyrus casuarinus</name>
    <dbReference type="NCBI Taxonomy" id="1844966"/>
    <lineage>
        <taxon>Eukaryota</taxon>
        <taxon>Metazoa</taxon>
        <taxon>Spiralia</taxon>
        <taxon>Lophotrochozoa</taxon>
        <taxon>Platyhelminthes</taxon>
        <taxon>Monogenea</taxon>
        <taxon>Monopisthocotylea</taxon>
        <taxon>Dactylogyridea</taxon>
        <taxon>Ancyrocephalidae</taxon>
        <taxon>Cichlidogyrus</taxon>
    </lineage>
</organism>
<accession>A0ABD2Q0C8</accession>
<comment type="caution">
    <text evidence="2">The sequence shown here is derived from an EMBL/GenBank/DDBJ whole genome shotgun (WGS) entry which is preliminary data.</text>
</comment>
<dbReference type="AlphaFoldDB" id="A0ABD2Q0C8"/>
<evidence type="ECO:0000313" key="2">
    <source>
        <dbReference type="EMBL" id="KAL3313100.1"/>
    </source>
</evidence>
<evidence type="ECO:0000256" key="1">
    <source>
        <dbReference type="SAM" id="MobiDB-lite"/>
    </source>
</evidence>
<dbReference type="EMBL" id="JBJKFK010001437">
    <property type="protein sequence ID" value="KAL3313100.1"/>
    <property type="molecule type" value="Genomic_DNA"/>
</dbReference>
<evidence type="ECO:0000313" key="3">
    <source>
        <dbReference type="Proteomes" id="UP001626550"/>
    </source>
</evidence>
<gene>
    <name evidence="2" type="ORF">Ciccas_008301</name>
</gene>
<dbReference type="Proteomes" id="UP001626550">
    <property type="component" value="Unassembled WGS sequence"/>
</dbReference>
<feature type="region of interest" description="Disordered" evidence="1">
    <location>
        <begin position="1"/>
        <end position="22"/>
    </location>
</feature>
<sequence>MKKRQADIIDAEETNAKRKRKAVNANKTIDDNALPKASVPQLPPEIRETDRMLAVQRWINNIPRNAKSWAQINLDRVVTLENKYDFPVELHSRQKCPFEGCYECLSMEQNKKFVHNPAAVYNQMGCSKGTGEVCLPNLINSDAGNSRFNMTVDMPDDAQVQYSKNPRVSLFVLRICAKTVPIPSSN</sequence>
<keyword evidence="3" id="KW-1185">Reference proteome</keyword>